<gene>
    <name evidence="1" type="ORF">HMPREF3221_00947</name>
</gene>
<evidence type="ECO:0000313" key="1">
    <source>
        <dbReference type="EMBL" id="KXA22290.1"/>
    </source>
</evidence>
<dbReference type="RefSeq" id="WP_060798288.1">
    <property type="nucleotide sequence ID" value="NZ_KQ956682.1"/>
</dbReference>
<dbReference type="PATRIC" id="fig|851.8.peg.950"/>
<dbReference type="AlphaFoldDB" id="A0A133P169"/>
<accession>A0A133P169</accession>
<name>A0A133P169_FUSNU</name>
<organism evidence="1 2">
    <name type="scientific">Fusobacterium nucleatum</name>
    <dbReference type="NCBI Taxonomy" id="851"/>
    <lineage>
        <taxon>Bacteria</taxon>
        <taxon>Fusobacteriati</taxon>
        <taxon>Fusobacteriota</taxon>
        <taxon>Fusobacteriia</taxon>
        <taxon>Fusobacteriales</taxon>
        <taxon>Fusobacteriaceae</taxon>
        <taxon>Fusobacterium</taxon>
    </lineage>
</organism>
<protein>
    <submittedName>
        <fullName evidence="1">Uncharacterized protein</fullName>
    </submittedName>
</protein>
<dbReference type="Proteomes" id="UP000070401">
    <property type="component" value="Unassembled WGS sequence"/>
</dbReference>
<evidence type="ECO:0000313" key="2">
    <source>
        <dbReference type="Proteomes" id="UP000070401"/>
    </source>
</evidence>
<reference evidence="2" key="1">
    <citation type="submission" date="2016-01" db="EMBL/GenBank/DDBJ databases">
        <authorList>
            <person name="Mitreva M."/>
            <person name="Pepin K.H."/>
            <person name="Mihindukulasuriya K.A."/>
            <person name="Fulton R."/>
            <person name="Fronick C."/>
            <person name="O'Laughlin M."/>
            <person name="Miner T."/>
            <person name="Herter B."/>
            <person name="Rosa B.A."/>
            <person name="Cordes M."/>
            <person name="Tomlinson C."/>
            <person name="Wollam A."/>
            <person name="Palsikar V.B."/>
            <person name="Mardis E.R."/>
            <person name="Wilson R.K."/>
        </authorList>
    </citation>
    <scope>NUCLEOTIDE SEQUENCE [LARGE SCALE GENOMIC DNA]</scope>
    <source>
        <strain evidence="2">MJR7757B</strain>
    </source>
</reference>
<proteinExistence type="predicted"/>
<dbReference type="EMBL" id="LRPY01000093">
    <property type="protein sequence ID" value="KXA22290.1"/>
    <property type="molecule type" value="Genomic_DNA"/>
</dbReference>
<comment type="caution">
    <text evidence="1">The sequence shown here is derived from an EMBL/GenBank/DDBJ whole genome shotgun (WGS) entry which is preliminary data.</text>
</comment>
<keyword evidence="2" id="KW-1185">Reference proteome</keyword>
<sequence>MKEIINYQKIKEDLEKNQKGYIVKKHCLFYLSNQIKIHSLGNISQIEFINLYSIENIYQIDDLEVPTKLTFTLKKQYGKDVDNLLLVFSDGKWHELWIEKIF</sequence>